<protein>
    <submittedName>
        <fullName evidence="7">CDP-glycerol glycerophosphotransferase family protein</fullName>
    </submittedName>
</protein>
<proteinExistence type="inferred from homology"/>
<dbReference type="RefSeq" id="WP_191806803.1">
    <property type="nucleotide sequence ID" value="NZ_JACSQD010000001.1"/>
</dbReference>
<dbReference type="InterPro" id="IPR029044">
    <property type="entry name" value="Nucleotide-diphossugar_trans"/>
</dbReference>
<reference evidence="7 8" key="1">
    <citation type="submission" date="2020-08" db="EMBL/GenBank/DDBJ databases">
        <title>A Genomic Blueprint of the Chicken Gut Microbiome.</title>
        <authorList>
            <person name="Gilroy R."/>
            <person name="Ravi A."/>
            <person name="Getino M."/>
            <person name="Pursley I."/>
            <person name="Horton D.L."/>
            <person name="Alikhan N.-F."/>
            <person name="Baker D."/>
            <person name="Gharbi K."/>
            <person name="Hall N."/>
            <person name="Watson M."/>
            <person name="Adriaenssens E.M."/>
            <person name="Foster-Nyarko E."/>
            <person name="Jarju S."/>
            <person name="Secka A."/>
            <person name="Antonio M."/>
            <person name="Oren A."/>
            <person name="Chaudhuri R."/>
            <person name="La Ragione R.M."/>
            <person name="Hildebrand F."/>
            <person name="Pallen M.J."/>
        </authorList>
    </citation>
    <scope>NUCLEOTIDE SEQUENCE [LARGE SCALE GENOMIC DNA]</scope>
    <source>
        <strain evidence="7 8">Sa2CUA1</strain>
    </source>
</reference>
<dbReference type="Gene3D" id="3.40.50.11820">
    <property type="match status" value="1"/>
</dbReference>
<evidence type="ECO:0000256" key="4">
    <source>
        <dbReference type="ARBA" id="ARBA00022679"/>
    </source>
</evidence>
<dbReference type="InterPro" id="IPR007554">
    <property type="entry name" value="Glycerophosphate_synth"/>
</dbReference>
<evidence type="ECO:0000256" key="3">
    <source>
        <dbReference type="ARBA" id="ARBA00022475"/>
    </source>
</evidence>
<comment type="subcellular location">
    <subcellularLocation>
        <location evidence="1">Cell membrane</location>
        <topology evidence="1">Peripheral membrane protein</topology>
    </subcellularLocation>
</comment>
<name>A0ABR8UPI6_9MICC</name>
<dbReference type="InterPro" id="IPR043148">
    <property type="entry name" value="TagF_C"/>
</dbReference>
<dbReference type="EMBL" id="JACSQD010000001">
    <property type="protein sequence ID" value="MBD7994478.1"/>
    <property type="molecule type" value="Genomic_DNA"/>
</dbReference>
<evidence type="ECO:0000313" key="7">
    <source>
        <dbReference type="EMBL" id="MBD7994478.1"/>
    </source>
</evidence>
<evidence type="ECO:0000313" key="8">
    <source>
        <dbReference type="Proteomes" id="UP000609874"/>
    </source>
</evidence>
<keyword evidence="3" id="KW-1003">Cell membrane</keyword>
<comment type="similarity">
    <text evidence="2">Belongs to the CDP-glycerol glycerophosphotransferase family.</text>
</comment>
<dbReference type="InterPro" id="IPR051612">
    <property type="entry name" value="Teichoic_Acid_Biosynth"/>
</dbReference>
<keyword evidence="4" id="KW-0808">Transferase</keyword>
<dbReference type="PANTHER" id="PTHR37316">
    <property type="entry name" value="TEICHOIC ACID GLYCEROL-PHOSPHATE PRIMASE"/>
    <property type="match status" value="1"/>
</dbReference>
<keyword evidence="6" id="KW-0472">Membrane</keyword>
<dbReference type="PANTHER" id="PTHR37316:SF3">
    <property type="entry name" value="TEICHOIC ACID GLYCEROL-PHOSPHATE TRANSFERASE"/>
    <property type="match status" value="1"/>
</dbReference>
<gene>
    <name evidence="7" type="ORF">H9639_04125</name>
</gene>
<evidence type="ECO:0000256" key="5">
    <source>
        <dbReference type="ARBA" id="ARBA00022944"/>
    </source>
</evidence>
<evidence type="ECO:0000256" key="1">
    <source>
        <dbReference type="ARBA" id="ARBA00004202"/>
    </source>
</evidence>
<sequence>MRSLGIKSVLGPLGRKGRALAAGRLRKSPQAPGHGLLSLVLLPGGNPGAAQQTAAALLNQRYGELEVIVSRAEAQVAGPLHELAGSEPRLRLVTSAHGVGAALAAASGEFVALVEPGTLPDAGLYNALLDVLAPSGADFAGAISAAPKSSIDRHVVRLPPQSLTGRTLAAFPAALADGVIWTKLYRRRFLAEILGGLPAETTVEEIVARGFLGAESFDYVITATGASAPQDTWGSVQEELAELLSRARRLTGAIPSGAPEEAVASWFAASFGARWAGFAREVPRHGPDFWTAMQDAARLLAATPGALDSFPLHDRILVALAADGQLNDFRTVLAEIQDKGRGYRVSEDPDGAFHGQPVYLPLLNFRVPTELLAIQPVDLGLQSRLRGFVWLGTTLRFTGFAYLRGIAPEQTGFRVFLSDPSSGRRIPLPVQRLQDDSINETTGDRWNDYAEAGFSAEIDAENVLHTLAADGGGGRPWYVELELSTRGVTVVERLMVRDEDCVPGRLPVGPAVGRRRLVSQFDRVHGLRFSMVSYRYTAEPAELESGIISLTFQGEVPHAVVAETAGQSPVSFRAHPGNPAVFTTELAGLVPSGSNGDEITFQLRAGNSSSLHHVGLSVASDETNAAPDAPVRTGSTGFGFITLTTGQPRLAVSDWALTAENLVLTLIRAGTHAQDGVSLALVGPQTTITADSVKVSPDSVVLEASFRLLHDRWGAGSAFPPYGRYRLVELVGNETHAVGVSSSLAGAGLGSTQDRLRAVTPAFSPGQQFQLRLLPPLGTAERGAHNQQRLIDGYRTVTEPIAEDLVLFETFGGKAATDSGWALSNELGVQRPRMRKYWSVANASFPVPAGCLPLQRYSAEWFRVLGTAKYLVNNNDFPVFFRKRPGQIYIQTWHGTPLKRIGFDTPRERLTPSYLRTLEREPRDWDVLLAQSPYAAQVLASAFRYDGPVAVLGYPRNDALKSPRASAERQRVRALLGIPPEDTVLLYAPTWRDNALTSGGKLMAVNHLDLAEVRAALGNNYSVLFRGHHNVAEQRSGTTLNGLIDVTDYPQISDLCLAADILVTDYSSIMFDFAVTGKPMFFLVPDLEDYRDSVRGFYFDFEAQAPGPLVRDQKELCARLGDYSPADWQAKYSRFTQTYAPDDDGGAAARLLQSILIPGHT</sequence>
<evidence type="ECO:0000256" key="2">
    <source>
        <dbReference type="ARBA" id="ARBA00010488"/>
    </source>
</evidence>
<comment type="caution">
    <text evidence="7">The sequence shown here is derived from an EMBL/GenBank/DDBJ whole genome shotgun (WGS) entry which is preliminary data.</text>
</comment>
<organism evidence="7 8">
    <name type="scientific">Arthrobacter gallicola</name>
    <dbReference type="NCBI Taxonomy" id="2762225"/>
    <lineage>
        <taxon>Bacteria</taxon>
        <taxon>Bacillati</taxon>
        <taxon>Actinomycetota</taxon>
        <taxon>Actinomycetes</taxon>
        <taxon>Micrococcales</taxon>
        <taxon>Micrococcaceae</taxon>
        <taxon>Arthrobacter</taxon>
    </lineage>
</organism>
<dbReference type="Proteomes" id="UP000609874">
    <property type="component" value="Unassembled WGS sequence"/>
</dbReference>
<accession>A0ABR8UPI6</accession>
<dbReference type="SUPFAM" id="SSF53756">
    <property type="entry name" value="UDP-Glycosyltransferase/glycogen phosphorylase"/>
    <property type="match status" value="1"/>
</dbReference>
<dbReference type="InterPro" id="IPR043149">
    <property type="entry name" value="TagF_N"/>
</dbReference>
<evidence type="ECO:0000256" key="6">
    <source>
        <dbReference type="ARBA" id="ARBA00023136"/>
    </source>
</evidence>
<keyword evidence="5" id="KW-0777">Teichoic acid biosynthesis</keyword>
<dbReference type="Gene3D" id="3.40.50.12580">
    <property type="match status" value="1"/>
</dbReference>
<dbReference type="Pfam" id="PF04464">
    <property type="entry name" value="Glyphos_transf"/>
    <property type="match status" value="1"/>
</dbReference>
<keyword evidence="8" id="KW-1185">Reference proteome</keyword>
<dbReference type="SUPFAM" id="SSF53448">
    <property type="entry name" value="Nucleotide-diphospho-sugar transferases"/>
    <property type="match status" value="1"/>
</dbReference>